<evidence type="ECO:0000256" key="11">
    <source>
        <dbReference type="SAM" id="MobiDB-lite"/>
    </source>
</evidence>
<sequence length="209" mass="23492">MQGQEEVVLRGSKCQDCGNQAKKECSYSRCRTCCKNKGFECPTHIKSTWTPVDRRRQREQLQPSPPTYQGEIPQKHKQINPYSASFEFKFPAAMNSMAIFRCVQVRSMDDAVNEIAYQTSVNIGGHLFSGLLYDQGPEQSYHRGDSSKGLVDQQQNLDLTNASVHTRDSGATTTMASTAHDEPLFTAPPYPFPLAPFRPGMPYFSYPKP</sequence>
<dbReference type="GO" id="GO:0045893">
    <property type="term" value="P:positive regulation of DNA-templated transcription"/>
    <property type="evidence" value="ECO:0007669"/>
    <property type="project" value="TreeGrafter"/>
</dbReference>
<dbReference type="PANTHER" id="PTHR31604:SF16">
    <property type="entry name" value="PROTEIN SHI RELATED SEQUENCE 3"/>
    <property type="match status" value="1"/>
</dbReference>
<dbReference type="KEGG" id="aprc:113866332"/>
<dbReference type="InterPro" id="IPR006511">
    <property type="entry name" value="SHI_C"/>
</dbReference>
<evidence type="ECO:0000256" key="6">
    <source>
        <dbReference type="ARBA" id="ARBA00023070"/>
    </source>
</evidence>
<evidence type="ECO:0000256" key="2">
    <source>
        <dbReference type="ARBA" id="ARBA00006911"/>
    </source>
</evidence>
<evidence type="ECO:0000256" key="1">
    <source>
        <dbReference type="ARBA" id="ARBA00004123"/>
    </source>
</evidence>
<evidence type="ECO:0000313" key="13">
    <source>
        <dbReference type="RefSeq" id="XP_027357012.1"/>
    </source>
</evidence>
<reference evidence="12" key="1">
    <citation type="journal article" date="2019" name="Toxins">
        <title>Detection of Abrin-Like and Prepropulchellin-Like Toxin Genes and Transcripts Using Whole Genome Sequencing and Full-Length Transcript Sequencing of Abrus precatorius.</title>
        <authorList>
            <person name="Hovde B.T."/>
            <person name="Daligault H.E."/>
            <person name="Hanschen E.R."/>
            <person name="Kunde Y.A."/>
            <person name="Johnson M.B."/>
            <person name="Starkenburg S.R."/>
            <person name="Johnson S.L."/>
        </authorList>
    </citation>
    <scope>NUCLEOTIDE SEQUENCE [LARGE SCALE GENOMIC DNA]</scope>
</reference>
<dbReference type="Pfam" id="PF05142">
    <property type="entry name" value="DUF702"/>
    <property type="match status" value="1"/>
</dbReference>
<comment type="subcellular location">
    <subcellularLocation>
        <location evidence="1">Nucleus</location>
    </subcellularLocation>
</comment>
<keyword evidence="12" id="KW-1185">Reference proteome</keyword>
<evidence type="ECO:0000256" key="4">
    <source>
        <dbReference type="ARBA" id="ARBA00022723"/>
    </source>
</evidence>
<keyword evidence="3" id="KW-0217">Developmental protein</keyword>
<evidence type="ECO:0000256" key="7">
    <source>
        <dbReference type="ARBA" id="ARBA00023125"/>
    </source>
</evidence>
<dbReference type="PANTHER" id="PTHR31604">
    <property type="entry name" value="PROTEIN LATERAL ROOT PRIMORDIUM 1"/>
    <property type="match status" value="1"/>
</dbReference>
<evidence type="ECO:0000256" key="8">
    <source>
        <dbReference type="ARBA" id="ARBA00023159"/>
    </source>
</evidence>
<evidence type="ECO:0000256" key="10">
    <source>
        <dbReference type="ARBA" id="ARBA00023294"/>
    </source>
</evidence>
<organism evidence="12 13">
    <name type="scientific">Abrus precatorius</name>
    <name type="common">Indian licorice</name>
    <name type="synonym">Glycine abrus</name>
    <dbReference type="NCBI Taxonomy" id="3816"/>
    <lineage>
        <taxon>Eukaryota</taxon>
        <taxon>Viridiplantae</taxon>
        <taxon>Streptophyta</taxon>
        <taxon>Embryophyta</taxon>
        <taxon>Tracheophyta</taxon>
        <taxon>Spermatophyta</taxon>
        <taxon>Magnoliopsida</taxon>
        <taxon>eudicotyledons</taxon>
        <taxon>Gunneridae</taxon>
        <taxon>Pentapetalae</taxon>
        <taxon>rosids</taxon>
        <taxon>fabids</taxon>
        <taxon>Fabales</taxon>
        <taxon>Fabaceae</taxon>
        <taxon>Papilionoideae</taxon>
        <taxon>50 kb inversion clade</taxon>
        <taxon>NPAAA clade</taxon>
        <taxon>indigoferoid/millettioid clade</taxon>
        <taxon>Abreae</taxon>
        <taxon>Abrus</taxon>
    </lineage>
</organism>
<dbReference type="GO" id="GO:0009851">
    <property type="term" value="P:auxin biosynthetic process"/>
    <property type="evidence" value="ECO:0007669"/>
    <property type="project" value="UniProtKB-KW"/>
</dbReference>
<dbReference type="Proteomes" id="UP000694853">
    <property type="component" value="Unplaced"/>
</dbReference>
<keyword evidence="7" id="KW-0238">DNA-binding</keyword>
<keyword evidence="8" id="KW-0010">Activator</keyword>
<dbReference type="GO" id="GO:0005634">
    <property type="term" value="C:nucleus"/>
    <property type="evidence" value="ECO:0007669"/>
    <property type="project" value="UniProtKB-SubCell"/>
</dbReference>
<keyword evidence="10" id="KW-0927">Auxin signaling pathway</keyword>
<dbReference type="InterPro" id="IPR007818">
    <property type="entry name" value="SHI"/>
</dbReference>
<keyword evidence="9" id="KW-0539">Nucleus</keyword>
<evidence type="ECO:0000313" key="12">
    <source>
        <dbReference type="Proteomes" id="UP000694853"/>
    </source>
</evidence>
<evidence type="ECO:0000256" key="3">
    <source>
        <dbReference type="ARBA" id="ARBA00022473"/>
    </source>
</evidence>
<keyword evidence="6" id="KW-0073">Auxin biosynthesis</keyword>
<protein>
    <submittedName>
        <fullName evidence="13">Protein SHI RELATED SEQUENCE 3-like</fullName>
    </submittedName>
</protein>
<dbReference type="OrthoDB" id="692274at2759"/>
<dbReference type="GO" id="GO:0009734">
    <property type="term" value="P:auxin-activated signaling pathway"/>
    <property type="evidence" value="ECO:0007669"/>
    <property type="project" value="UniProtKB-KW"/>
</dbReference>
<evidence type="ECO:0000256" key="9">
    <source>
        <dbReference type="ARBA" id="ARBA00023242"/>
    </source>
</evidence>
<dbReference type="InterPro" id="IPR006510">
    <property type="entry name" value="Znf_LRP1"/>
</dbReference>
<gene>
    <name evidence="13" type="primary">LOC113866332</name>
</gene>
<proteinExistence type="inferred from homology"/>
<evidence type="ECO:0000256" key="5">
    <source>
        <dbReference type="ARBA" id="ARBA00022833"/>
    </source>
</evidence>
<keyword evidence="4" id="KW-0479">Metal-binding</keyword>
<comment type="similarity">
    <text evidence="2">Belongs to the SHI protein family.</text>
</comment>
<feature type="region of interest" description="Disordered" evidence="11">
    <location>
        <begin position="52"/>
        <end position="73"/>
    </location>
</feature>
<dbReference type="NCBIfam" id="TIGR01623">
    <property type="entry name" value="put_zinc_LRP1"/>
    <property type="match status" value="1"/>
</dbReference>
<dbReference type="NCBIfam" id="TIGR01624">
    <property type="entry name" value="LRP1_Cterm"/>
    <property type="match status" value="1"/>
</dbReference>
<dbReference type="RefSeq" id="XP_027357012.1">
    <property type="nucleotide sequence ID" value="XM_027501211.1"/>
</dbReference>
<dbReference type="AlphaFoldDB" id="A0A8B8LM38"/>
<dbReference type="GO" id="GO:0003677">
    <property type="term" value="F:DNA binding"/>
    <property type="evidence" value="ECO:0007669"/>
    <property type="project" value="UniProtKB-KW"/>
</dbReference>
<reference evidence="13" key="2">
    <citation type="submission" date="2025-08" db="UniProtKB">
        <authorList>
            <consortium name="RefSeq"/>
        </authorList>
    </citation>
    <scope>IDENTIFICATION</scope>
    <source>
        <tissue evidence="13">Young leaves</tissue>
    </source>
</reference>
<dbReference type="GeneID" id="113866332"/>
<keyword evidence="5" id="KW-0862">Zinc</keyword>
<dbReference type="GO" id="GO:0046872">
    <property type="term" value="F:metal ion binding"/>
    <property type="evidence" value="ECO:0007669"/>
    <property type="project" value="UniProtKB-KW"/>
</dbReference>
<accession>A0A8B8LM38</accession>
<dbReference type="GO" id="GO:0003700">
    <property type="term" value="F:DNA-binding transcription factor activity"/>
    <property type="evidence" value="ECO:0007669"/>
    <property type="project" value="InterPro"/>
</dbReference>
<name>A0A8B8LM38_ABRPR</name>